<protein>
    <submittedName>
        <fullName evidence="1">Uncharacterized protein</fullName>
    </submittedName>
</protein>
<proteinExistence type="predicted"/>
<gene>
    <name evidence="1" type="ORF">DdX_13838</name>
</gene>
<organism evidence="1 2">
    <name type="scientific">Ditylenchus destructor</name>
    <dbReference type="NCBI Taxonomy" id="166010"/>
    <lineage>
        <taxon>Eukaryota</taxon>
        <taxon>Metazoa</taxon>
        <taxon>Ecdysozoa</taxon>
        <taxon>Nematoda</taxon>
        <taxon>Chromadorea</taxon>
        <taxon>Rhabditida</taxon>
        <taxon>Tylenchina</taxon>
        <taxon>Tylenchomorpha</taxon>
        <taxon>Sphaerularioidea</taxon>
        <taxon>Anguinidae</taxon>
        <taxon>Anguininae</taxon>
        <taxon>Ditylenchus</taxon>
    </lineage>
</organism>
<evidence type="ECO:0000313" key="2">
    <source>
        <dbReference type="Proteomes" id="UP001201812"/>
    </source>
</evidence>
<accession>A0AAD4QZ51</accession>
<dbReference type="AlphaFoldDB" id="A0AAD4QZ51"/>
<sequence length="144" mass="17222">MRNRDILSLNAFLPSQFCFQLANVLACETHYSQRNRSFPWWGNSANSKEGFAEAMQKFIADRSAWDYRLFEIFRKKIEKVGLRFSDGVRSYIFYAVRINHKLECCKRKKEMKRGSGKQPRAHSTVLGYFPLPRPHRRYKNERHR</sequence>
<dbReference type="EMBL" id="JAKKPZ010000060">
    <property type="protein sequence ID" value="KAI1705081.1"/>
    <property type="molecule type" value="Genomic_DNA"/>
</dbReference>
<dbReference type="Proteomes" id="UP001201812">
    <property type="component" value="Unassembled WGS sequence"/>
</dbReference>
<comment type="caution">
    <text evidence="1">The sequence shown here is derived from an EMBL/GenBank/DDBJ whole genome shotgun (WGS) entry which is preliminary data.</text>
</comment>
<evidence type="ECO:0000313" key="1">
    <source>
        <dbReference type="EMBL" id="KAI1705081.1"/>
    </source>
</evidence>
<name>A0AAD4QZ51_9BILA</name>
<reference evidence="1" key="1">
    <citation type="submission" date="2022-01" db="EMBL/GenBank/DDBJ databases">
        <title>Genome Sequence Resource for Two Populations of Ditylenchus destructor, the Migratory Endoparasitic Phytonematode.</title>
        <authorList>
            <person name="Zhang H."/>
            <person name="Lin R."/>
            <person name="Xie B."/>
        </authorList>
    </citation>
    <scope>NUCLEOTIDE SEQUENCE</scope>
    <source>
        <strain evidence="1">BazhouSP</strain>
    </source>
</reference>
<keyword evidence="2" id="KW-1185">Reference proteome</keyword>